<dbReference type="InterPro" id="IPR016066">
    <property type="entry name" value="A-D-PHexomutase_CS"/>
</dbReference>
<dbReference type="Proteomes" id="UP000317550">
    <property type="component" value="Chromosome"/>
</dbReference>
<dbReference type="GO" id="GO:0005829">
    <property type="term" value="C:cytosol"/>
    <property type="evidence" value="ECO:0007669"/>
    <property type="project" value="TreeGrafter"/>
</dbReference>
<evidence type="ECO:0000256" key="4">
    <source>
        <dbReference type="ARBA" id="ARBA00012728"/>
    </source>
</evidence>
<comment type="similarity">
    <text evidence="3 9">Belongs to the phosphohexose mutase family.</text>
</comment>
<dbReference type="PROSITE" id="PS00710">
    <property type="entry name" value="PGM_PMM"/>
    <property type="match status" value="1"/>
</dbReference>
<dbReference type="KEGG" id="cari:FNU76_14825"/>
<dbReference type="AlphaFoldDB" id="A0A516SHK7"/>
<sequence length="541" mass="56976">MTTIASPAFSDQKPGTSGLRKKVAVFRTPRYLENFVQATFNAVPQLRGATLVLGGDGRFHNEAATQTILKMAAANGVARVLVGRNGLLSTPAASNLIRRHRAAGGIILSASHNPGGPDGDFGIKFNAANGGPAPEALTAAIYAATLAIGEYHIAEVDDIDLARLGECELAGMRVEVIDSVADYASLMQTLVDFDAIRDWLKAGHGLRLDAMHAVGGPYAIRLFEDLLGARLGSVRNAAPQLDFGGGHPDPNPVYAAELVAAMQGAGAPDFAAAFDGDADRNMILGRDFVVTPSDSLAVLAANARLLPQFKDGLGGVARSMPTSRAVDAVAAAMKFDCYETPTGWKFFGNLLDAGRIQLCGEESYGTGADHVREKDGVWAALAWLNLLAVRRESVGEIVRAHWARFGRHFYSRHDYEGISLAGGEAVMAGLREQLGGVRGTAVAGMAVTLADDFAYTDPVDGAVSERQGVRVEFEGGARAVFRLSGTGTEGATLRVYLERFSADTAEHGQATQAALARVKTAADQLAAITTHTGRTEADVVT</sequence>
<dbReference type="NCBIfam" id="NF005737">
    <property type="entry name" value="PRK07564.1-1"/>
    <property type="match status" value="1"/>
</dbReference>
<dbReference type="EMBL" id="CP041730">
    <property type="protein sequence ID" value="QDQ27528.1"/>
    <property type="molecule type" value="Genomic_DNA"/>
</dbReference>
<dbReference type="OrthoDB" id="9806956at2"/>
<feature type="domain" description="Alpha-D-phosphohexomutase alpha/beta/alpha" evidence="12">
    <location>
        <begin position="293"/>
        <end position="405"/>
    </location>
</feature>
<accession>A0A516SHK7</accession>
<dbReference type="GO" id="GO:0004614">
    <property type="term" value="F:phosphoglucomutase activity"/>
    <property type="evidence" value="ECO:0007669"/>
    <property type="project" value="UniProtKB-EC"/>
</dbReference>
<protein>
    <recommendedName>
        <fullName evidence="4">phosphoglucomutase (alpha-D-glucose-1,6-bisphosphate-dependent)</fullName>
        <ecNumber evidence="4">5.4.2.2</ecNumber>
    </recommendedName>
</protein>
<dbReference type="InterPro" id="IPR005844">
    <property type="entry name" value="A-D-PHexomutase_a/b/a-I"/>
</dbReference>
<dbReference type="InterPro" id="IPR005846">
    <property type="entry name" value="A-D-PHexomutase_a/b/a-III"/>
</dbReference>
<dbReference type="SUPFAM" id="SSF53738">
    <property type="entry name" value="Phosphoglucomutase, first 3 domains"/>
    <property type="match status" value="3"/>
</dbReference>
<reference evidence="14" key="1">
    <citation type="submission" date="2019-07" db="EMBL/GenBank/DDBJ databases">
        <title>Chitinimonas sp. nov., isolated from Ny-Alesund, arctica soil.</title>
        <authorList>
            <person name="Xu Q."/>
            <person name="Peng F."/>
        </authorList>
    </citation>
    <scope>NUCLEOTIDE SEQUENCE [LARGE SCALE GENOMIC DNA]</scope>
    <source>
        <strain evidence="14">R3-44</strain>
    </source>
</reference>
<dbReference type="EC" id="5.4.2.2" evidence="4"/>
<dbReference type="Pfam" id="PF02880">
    <property type="entry name" value="PGM_PMM_III"/>
    <property type="match status" value="1"/>
</dbReference>
<dbReference type="InterPro" id="IPR045244">
    <property type="entry name" value="PGM"/>
</dbReference>
<comment type="cofactor">
    <cofactor evidence="2">
        <name>Mg(2+)</name>
        <dbReference type="ChEBI" id="CHEBI:18420"/>
    </cofactor>
</comment>
<keyword evidence="8 13" id="KW-0413">Isomerase</keyword>
<dbReference type="FunFam" id="3.40.120.10:FF:000005">
    <property type="entry name" value="Phosphoglucomutase 5"/>
    <property type="match status" value="1"/>
</dbReference>
<dbReference type="InterPro" id="IPR016055">
    <property type="entry name" value="A-D-PHexomutase_a/b/a-I/II/III"/>
</dbReference>
<proteinExistence type="inferred from homology"/>
<keyword evidence="7 9" id="KW-0460">Magnesium</keyword>
<dbReference type="RefSeq" id="WP_144278921.1">
    <property type="nucleotide sequence ID" value="NZ_CP041730.1"/>
</dbReference>
<evidence type="ECO:0000256" key="7">
    <source>
        <dbReference type="ARBA" id="ARBA00022842"/>
    </source>
</evidence>
<evidence type="ECO:0000256" key="8">
    <source>
        <dbReference type="ARBA" id="ARBA00023235"/>
    </source>
</evidence>
<dbReference type="GO" id="GO:0000287">
    <property type="term" value="F:magnesium ion binding"/>
    <property type="evidence" value="ECO:0007669"/>
    <property type="project" value="InterPro"/>
</dbReference>
<gene>
    <name evidence="13" type="ORF">FNU76_14825</name>
</gene>
<evidence type="ECO:0000256" key="6">
    <source>
        <dbReference type="ARBA" id="ARBA00022723"/>
    </source>
</evidence>
<evidence type="ECO:0000256" key="2">
    <source>
        <dbReference type="ARBA" id="ARBA00001946"/>
    </source>
</evidence>
<organism evidence="13 14">
    <name type="scientific">Chitinimonas arctica</name>
    <dbReference type="NCBI Taxonomy" id="2594795"/>
    <lineage>
        <taxon>Bacteria</taxon>
        <taxon>Pseudomonadati</taxon>
        <taxon>Pseudomonadota</taxon>
        <taxon>Betaproteobacteria</taxon>
        <taxon>Neisseriales</taxon>
        <taxon>Chitinibacteraceae</taxon>
        <taxon>Chitinimonas</taxon>
    </lineage>
</organism>
<evidence type="ECO:0000259" key="11">
    <source>
        <dbReference type="Pfam" id="PF02879"/>
    </source>
</evidence>
<keyword evidence="6 9" id="KW-0479">Metal-binding</keyword>
<keyword evidence="5" id="KW-0597">Phosphoprotein</keyword>
<evidence type="ECO:0000313" key="14">
    <source>
        <dbReference type="Proteomes" id="UP000317550"/>
    </source>
</evidence>
<dbReference type="InterPro" id="IPR005841">
    <property type="entry name" value="Alpha-D-phosphohexomutase_SF"/>
</dbReference>
<keyword evidence="14" id="KW-1185">Reference proteome</keyword>
<evidence type="ECO:0000256" key="1">
    <source>
        <dbReference type="ARBA" id="ARBA00000443"/>
    </source>
</evidence>
<evidence type="ECO:0000259" key="10">
    <source>
        <dbReference type="Pfam" id="PF02878"/>
    </source>
</evidence>
<name>A0A516SHK7_9NEIS</name>
<comment type="catalytic activity">
    <reaction evidence="1">
        <text>alpha-D-glucose 1-phosphate = alpha-D-glucose 6-phosphate</text>
        <dbReference type="Rhea" id="RHEA:23536"/>
        <dbReference type="ChEBI" id="CHEBI:58225"/>
        <dbReference type="ChEBI" id="CHEBI:58601"/>
        <dbReference type="EC" id="5.4.2.2"/>
    </reaction>
</comment>
<dbReference type="SUPFAM" id="SSF55957">
    <property type="entry name" value="Phosphoglucomutase, C-terminal domain"/>
    <property type="match status" value="1"/>
</dbReference>
<evidence type="ECO:0000256" key="9">
    <source>
        <dbReference type="RuleBase" id="RU004326"/>
    </source>
</evidence>
<dbReference type="InterPro" id="IPR036900">
    <property type="entry name" value="A-D-PHexomutase_C_sf"/>
</dbReference>
<evidence type="ECO:0000259" key="12">
    <source>
        <dbReference type="Pfam" id="PF02880"/>
    </source>
</evidence>
<feature type="domain" description="Alpha-D-phosphohexomutase alpha/beta/alpha" evidence="10">
    <location>
        <begin position="12"/>
        <end position="150"/>
    </location>
</feature>
<evidence type="ECO:0000256" key="5">
    <source>
        <dbReference type="ARBA" id="ARBA00022553"/>
    </source>
</evidence>
<evidence type="ECO:0000256" key="3">
    <source>
        <dbReference type="ARBA" id="ARBA00010231"/>
    </source>
</evidence>
<dbReference type="PANTHER" id="PTHR22573">
    <property type="entry name" value="PHOSPHOHEXOMUTASE FAMILY MEMBER"/>
    <property type="match status" value="1"/>
</dbReference>
<dbReference type="Gene3D" id="3.30.310.50">
    <property type="entry name" value="Alpha-D-phosphohexomutase, C-terminal domain"/>
    <property type="match status" value="1"/>
</dbReference>
<dbReference type="Pfam" id="PF02878">
    <property type="entry name" value="PGM_PMM_I"/>
    <property type="match status" value="1"/>
</dbReference>
<feature type="domain" description="Alpha-D-phosphohexomutase alpha/beta/alpha" evidence="11">
    <location>
        <begin position="203"/>
        <end position="284"/>
    </location>
</feature>
<evidence type="ECO:0000313" key="13">
    <source>
        <dbReference type="EMBL" id="QDQ27528.1"/>
    </source>
</evidence>
<dbReference type="FunFam" id="3.40.120.10:FF:000004">
    <property type="entry name" value="Phosphoglucomutase 5"/>
    <property type="match status" value="1"/>
</dbReference>
<dbReference type="FunFam" id="3.30.310.50:FF:000002">
    <property type="entry name" value="Phosphoglucomutase 5"/>
    <property type="match status" value="1"/>
</dbReference>
<dbReference type="Pfam" id="PF02879">
    <property type="entry name" value="PGM_PMM_II"/>
    <property type="match status" value="1"/>
</dbReference>
<dbReference type="InterPro" id="IPR005845">
    <property type="entry name" value="A-D-PHexomutase_a/b/a-II"/>
</dbReference>
<dbReference type="Pfam" id="PF24947">
    <property type="entry name" value="PGM1_C_vert_fung"/>
    <property type="match status" value="1"/>
</dbReference>
<dbReference type="PANTHER" id="PTHR22573:SF2">
    <property type="entry name" value="PHOSPHOGLUCOMUTASE"/>
    <property type="match status" value="1"/>
</dbReference>
<dbReference type="PRINTS" id="PR00509">
    <property type="entry name" value="PGMPMM"/>
</dbReference>
<dbReference type="GO" id="GO:0005975">
    <property type="term" value="P:carbohydrate metabolic process"/>
    <property type="evidence" value="ECO:0007669"/>
    <property type="project" value="InterPro"/>
</dbReference>
<dbReference type="Gene3D" id="3.40.120.10">
    <property type="entry name" value="Alpha-D-Glucose-1,6-Bisphosphate, subunit A, domain 3"/>
    <property type="match status" value="3"/>
</dbReference>